<dbReference type="Gene3D" id="1.10.132.100">
    <property type="match status" value="1"/>
</dbReference>
<dbReference type="InterPro" id="IPR013381">
    <property type="entry name" value="CRISPR-assoc_prot_Cse1"/>
</dbReference>
<dbReference type="Proteomes" id="UP000501676">
    <property type="component" value="Chromosome"/>
</dbReference>
<dbReference type="AlphaFoldDB" id="A0A6G7BJ58"/>
<name>A0A6G7BJ58_9LACO</name>
<dbReference type="RefSeq" id="WP_102695513.1">
    <property type="nucleotide sequence ID" value="NZ_CP049223.1"/>
</dbReference>
<evidence type="ECO:0000313" key="2">
    <source>
        <dbReference type="Proteomes" id="UP000501676"/>
    </source>
</evidence>
<protein>
    <submittedName>
        <fullName evidence="1">Type I-E CRISPR-associated protein Cse1/CasA</fullName>
    </submittedName>
</protein>
<dbReference type="EMBL" id="CP049228">
    <property type="protein sequence ID" value="QIH23516.1"/>
    <property type="molecule type" value="Genomic_DNA"/>
</dbReference>
<reference evidence="1 2" key="1">
    <citation type="submission" date="2020-02" db="EMBL/GenBank/DDBJ databases">
        <title>Complete genome sequences of six Lactobacillus iners strains isolated from the human vagina.</title>
        <authorList>
            <person name="France M.T."/>
            <person name="Rutt L."/>
            <person name="Narina S."/>
            <person name="Arbaugh S."/>
            <person name="Humphrys M.S."/>
            <person name="Ma B."/>
            <person name="Hayward M.R."/>
            <person name="Relman D."/>
            <person name="Kwon D.S."/>
            <person name="Ravel J."/>
        </authorList>
    </citation>
    <scope>NUCLEOTIDE SEQUENCE [LARGE SCALE GENOMIC DNA]</scope>
    <source>
        <strain evidence="1 2">C0210C1</strain>
    </source>
</reference>
<accession>A0A6G7BJ58</accession>
<evidence type="ECO:0000313" key="1">
    <source>
        <dbReference type="EMBL" id="QIH23516.1"/>
    </source>
</evidence>
<sequence length="562" mass="65696">MSDYNLIDEPWISVVVDYKGTTKLVGLKEFFEHAHEYIALAGDMPTQDFAVMRFLLAILHTVFSRYDAHGEPYEMIELNDRMQQIEKVDLEDEEDYEDALMETWKDLWNAKKFPEIVVKYLDAWHDRFYLFDDKYPFYQVTKEEIDTSKISKASPSKILGKNINRLISESGNKIALFSPKYDANNNKGLLTYDELTRWLITFQSYTGLSDKVIFGNEKYKASKGWLFDLGGVYLSSDNLYQTLILNLRLINRSNVNYNYSVQKPCWENAPSKLVEKAIRSSCIDNIAELYTTWSRAIYFNKFNMDDVFQMEIVKLPDIKHEDMFLEPMTLWKYNNVGDNKGKFTPRKHQLNKSLWRSFGLMTKFEEVGEVNAKIPKRKPGIIEWLNDIDESIKNQHIKINAISMEDDGNATSWVPINEVEDKLDIGEFIVNDLQKNGWVDRINNIVDRTKDIIEKNYRAFLNDIAKIRGIESGAFTSSSIESMYFKIDKPFRDWLTNINYDDNKDEKEQIWNKELKNLVIRQAKIIIEQASPKDFTGIIENDSVKNIVTAYNNLMSNINKKL</sequence>
<proteinExistence type="predicted"/>
<gene>
    <name evidence="1" type="ORF">G6Z83_01985</name>
</gene>
<dbReference type="Pfam" id="PF09481">
    <property type="entry name" value="CRISPR_Cse1"/>
    <property type="match status" value="1"/>
</dbReference>
<organism evidence="1 2">
    <name type="scientific">Lactobacillus iners</name>
    <dbReference type="NCBI Taxonomy" id="147802"/>
    <lineage>
        <taxon>Bacteria</taxon>
        <taxon>Bacillati</taxon>
        <taxon>Bacillota</taxon>
        <taxon>Bacilli</taxon>
        <taxon>Lactobacillales</taxon>
        <taxon>Lactobacillaceae</taxon>
        <taxon>Lactobacillus</taxon>
    </lineage>
</organism>